<evidence type="ECO:0000313" key="1">
    <source>
        <dbReference type="EMBL" id="CAE6996274.1"/>
    </source>
</evidence>
<gene>
    <name evidence="1" type="ORF">PTTW11_00312</name>
</gene>
<proteinExistence type="predicted"/>
<sequence>MSRPFFTSIIENHNHTAYDLDILPPQVGLDGGAFDSYGTLVGMPNEKKALELLRRAAFICMPIMRHHGWELPALYELCACSNCWGITHFLDHQPINSRGRPIQSRKHAFFLLRVRSVRDPYVFLSMDNIVQTLLHEMAHLEFRWHFDGFYRVNAQLHDELLHEVSSGFLQGKVEQHEIPQQFHRHGEIFQAMRKEIQDVFGKRIPNAVQ</sequence>
<dbReference type="PANTHER" id="PTHR46622">
    <property type="entry name" value="DNA-DEPENDENT METALLOPROTEASE WSS1"/>
    <property type="match status" value="1"/>
</dbReference>
<evidence type="ECO:0000313" key="2">
    <source>
        <dbReference type="Proteomes" id="UP000472372"/>
    </source>
</evidence>
<dbReference type="PROSITE" id="PS51397">
    <property type="entry name" value="WLM"/>
    <property type="match status" value="1"/>
</dbReference>
<dbReference type="GO" id="GO:0005634">
    <property type="term" value="C:nucleus"/>
    <property type="evidence" value="ECO:0007669"/>
    <property type="project" value="TreeGrafter"/>
</dbReference>
<dbReference type="InterPro" id="IPR013536">
    <property type="entry name" value="WLM_dom"/>
</dbReference>
<dbReference type="Proteomes" id="UP000472372">
    <property type="component" value="Chromosome 1"/>
</dbReference>
<organism evidence="1 2">
    <name type="scientific">Pyrenophora teres f. teres</name>
    <dbReference type="NCBI Taxonomy" id="97479"/>
    <lineage>
        <taxon>Eukaryota</taxon>
        <taxon>Fungi</taxon>
        <taxon>Dikarya</taxon>
        <taxon>Ascomycota</taxon>
        <taxon>Pezizomycotina</taxon>
        <taxon>Dothideomycetes</taxon>
        <taxon>Pleosporomycetidae</taxon>
        <taxon>Pleosporales</taxon>
        <taxon>Pleosporineae</taxon>
        <taxon>Pleosporaceae</taxon>
        <taxon>Pyrenophora</taxon>
    </lineage>
</organism>
<dbReference type="PANTHER" id="PTHR46622:SF1">
    <property type="entry name" value="DNA-DEPENDENT METALLOPROTEASE WSS1"/>
    <property type="match status" value="1"/>
</dbReference>
<accession>A0A6S6VNU7</accession>
<dbReference type="AlphaFoldDB" id="A0A6S6VNU7"/>
<protein>
    <submittedName>
        <fullName evidence="1">WLM domain containing protein</fullName>
    </submittedName>
</protein>
<reference evidence="1" key="1">
    <citation type="submission" date="2021-02" db="EMBL/GenBank/DDBJ databases">
        <authorList>
            <person name="Syme A R."/>
            <person name="Syme A R."/>
            <person name="Moolhuijzen P."/>
        </authorList>
    </citation>
    <scope>NUCLEOTIDE SEQUENCE</scope>
    <source>
        <strain evidence="1">W1-1</strain>
    </source>
</reference>
<dbReference type="InterPro" id="IPR053000">
    <property type="entry name" value="WSS1-like_metalloprotease"/>
</dbReference>
<dbReference type="EMBL" id="HG992977">
    <property type="protein sequence ID" value="CAE6996274.1"/>
    <property type="molecule type" value="Genomic_DNA"/>
</dbReference>
<name>A0A6S6VNU7_9PLEO</name>
<dbReference type="GO" id="GO:0008237">
    <property type="term" value="F:metallopeptidase activity"/>
    <property type="evidence" value="ECO:0007669"/>
    <property type="project" value="TreeGrafter"/>
</dbReference>
<dbReference type="GO" id="GO:0006281">
    <property type="term" value="P:DNA repair"/>
    <property type="evidence" value="ECO:0007669"/>
    <property type="project" value="TreeGrafter"/>
</dbReference>
<dbReference type="Pfam" id="PF08325">
    <property type="entry name" value="WLM"/>
    <property type="match status" value="1"/>
</dbReference>